<evidence type="ECO:0000313" key="3">
    <source>
        <dbReference type="Proteomes" id="UP000319103"/>
    </source>
</evidence>
<feature type="compositionally biased region" description="Low complexity" evidence="1">
    <location>
        <begin position="189"/>
        <end position="202"/>
    </location>
</feature>
<organism evidence="2 3">
    <name type="scientific">Kitasatospora acidiphila</name>
    <dbReference type="NCBI Taxonomy" id="2567942"/>
    <lineage>
        <taxon>Bacteria</taxon>
        <taxon>Bacillati</taxon>
        <taxon>Actinomycetota</taxon>
        <taxon>Actinomycetes</taxon>
        <taxon>Kitasatosporales</taxon>
        <taxon>Streptomycetaceae</taxon>
        <taxon>Kitasatospora</taxon>
    </lineage>
</organism>
<keyword evidence="3" id="KW-1185">Reference proteome</keyword>
<dbReference type="Proteomes" id="UP000319103">
    <property type="component" value="Unassembled WGS sequence"/>
</dbReference>
<sequence>MSRPRLGLLAAGGVAGIVVAQLWGLGLDVARAADDGSATGPAVAQLTGDGDLLGTALPTGGTALPVGATAPPTGGAALPAGTTALPTGATAPPIGGIDGIDGLVRDRIRDGGFPLPSQASALPDAFAIAAGLLPPAPARPGSPRDPVVDAAPEPATPAAGTTAPWPPRPGPAAPQSGTAGRADDGGAGPSARPGSVPASRPSQQATELAGADGSAAGVAVADGGSAPGIEQTSPSRAAIRGTRRAVNWLPAQQDAPATAQPNGDQPAIPQGSEPYLADRVERAVLIPIAAGLLLTGAAMYKHRGLPRGHGQ</sequence>
<evidence type="ECO:0000256" key="1">
    <source>
        <dbReference type="SAM" id="MobiDB-lite"/>
    </source>
</evidence>
<dbReference type="AlphaFoldDB" id="A0A540W8F7"/>
<name>A0A540W8F7_9ACTN</name>
<reference evidence="2 3" key="1">
    <citation type="submission" date="2019-06" db="EMBL/GenBank/DDBJ databases">
        <title>Description of Kitasatospora acidophila sp. nov. isolated from pine grove soil, and reclassification of Streptomyces novaecaesareae to Kitasatospora novaeceasareae comb. nov.</title>
        <authorList>
            <person name="Kim M.J."/>
        </authorList>
    </citation>
    <scope>NUCLEOTIDE SEQUENCE [LARGE SCALE GENOMIC DNA]</scope>
    <source>
        <strain evidence="2 3">MMS16-CNU292</strain>
    </source>
</reference>
<comment type="caution">
    <text evidence="2">The sequence shown here is derived from an EMBL/GenBank/DDBJ whole genome shotgun (WGS) entry which is preliminary data.</text>
</comment>
<proteinExistence type="predicted"/>
<gene>
    <name evidence="2" type="ORF">E6W39_27540</name>
</gene>
<feature type="compositionally biased region" description="Low complexity" evidence="1">
    <location>
        <begin position="141"/>
        <end position="163"/>
    </location>
</feature>
<dbReference type="RefSeq" id="WP_141635791.1">
    <property type="nucleotide sequence ID" value="NZ_VIGB01000003.1"/>
</dbReference>
<feature type="region of interest" description="Disordered" evidence="1">
    <location>
        <begin position="136"/>
        <end position="216"/>
    </location>
</feature>
<dbReference type="OrthoDB" id="3872997at2"/>
<accession>A0A540W8F7</accession>
<evidence type="ECO:0000313" key="2">
    <source>
        <dbReference type="EMBL" id="TQF05303.1"/>
    </source>
</evidence>
<protein>
    <submittedName>
        <fullName evidence="2">Uncharacterized protein</fullName>
    </submittedName>
</protein>
<dbReference type="EMBL" id="VIGB01000003">
    <property type="protein sequence ID" value="TQF05303.1"/>
    <property type="molecule type" value="Genomic_DNA"/>
</dbReference>